<comment type="caution">
    <text evidence="6">The sequence shown here is derived from an EMBL/GenBank/DDBJ whole genome shotgun (WGS) entry which is preliminary data.</text>
</comment>
<dbReference type="PANTHER" id="PTHR34139:SF1">
    <property type="entry name" value="RNASE MJ1380-RELATED"/>
    <property type="match status" value="1"/>
</dbReference>
<gene>
    <name evidence="6" type="ORF">P0M35_05585</name>
</gene>
<protein>
    <submittedName>
        <fullName evidence="6">DUF86 domain-containing protein</fullName>
    </submittedName>
</protein>
<keyword evidence="1" id="KW-0597">Phosphoprotein</keyword>
<keyword evidence="4" id="KW-0547">Nucleotide-binding</keyword>
<evidence type="ECO:0000256" key="5">
    <source>
        <dbReference type="ARBA" id="ARBA00022801"/>
    </source>
</evidence>
<dbReference type="Pfam" id="PF01934">
    <property type="entry name" value="HepT-like"/>
    <property type="match status" value="1"/>
</dbReference>
<reference evidence="6" key="1">
    <citation type="submission" date="2023-03" db="EMBL/GenBank/DDBJ databases">
        <title>Stygiobacter electus gen. nov., sp. nov., facultatively anaerobic thermotolerant bacterium of the class Ignavibacteria from a well of Yessentuki mineral water deposit.</title>
        <authorList>
            <person name="Podosokorskaya O.A."/>
            <person name="Elcheninov A.G."/>
            <person name="Petrova N.F."/>
            <person name="Zavarzina D.G."/>
            <person name="Kublanov I.V."/>
            <person name="Merkel A.Y."/>
        </authorList>
    </citation>
    <scope>NUCLEOTIDE SEQUENCE</scope>
    <source>
        <strain evidence="6">09-Me</strain>
    </source>
</reference>
<evidence type="ECO:0000313" key="7">
    <source>
        <dbReference type="Proteomes" id="UP001221302"/>
    </source>
</evidence>
<dbReference type="InterPro" id="IPR051813">
    <property type="entry name" value="HepT_RNase_toxin"/>
</dbReference>
<keyword evidence="7" id="KW-1185">Reference proteome</keyword>
<dbReference type="InterPro" id="IPR008201">
    <property type="entry name" value="HepT-like"/>
</dbReference>
<evidence type="ECO:0000256" key="4">
    <source>
        <dbReference type="ARBA" id="ARBA00022741"/>
    </source>
</evidence>
<keyword evidence="5" id="KW-0378">Hydrolase</keyword>
<accession>A0AAE3TCN3</accession>
<keyword evidence="3" id="KW-0540">Nuclease</keyword>
<evidence type="ECO:0000256" key="1">
    <source>
        <dbReference type="ARBA" id="ARBA00022553"/>
    </source>
</evidence>
<evidence type="ECO:0000256" key="3">
    <source>
        <dbReference type="ARBA" id="ARBA00022722"/>
    </source>
</evidence>
<dbReference type="Proteomes" id="UP001221302">
    <property type="component" value="Unassembled WGS sequence"/>
</dbReference>
<dbReference type="AlphaFoldDB" id="A0AAE3TCN3"/>
<dbReference type="RefSeq" id="WP_321535378.1">
    <property type="nucleotide sequence ID" value="NZ_JARGDL010000005.1"/>
</dbReference>
<dbReference type="GO" id="GO:0110001">
    <property type="term" value="C:toxin-antitoxin complex"/>
    <property type="evidence" value="ECO:0007669"/>
    <property type="project" value="InterPro"/>
</dbReference>
<keyword evidence="2" id="KW-1277">Toxin-antitoxin system</keyword>
<dbReference type="PANTHER" id="PTHR34139">
    <property type="entry name" value="UPF0331 PROTEIN MJ0127"/>
    <property type="match status" value="1"/>
</dbReference>
<sequence>MRNIKVYLTDILDEIDKAKLFIKGINFKQFEKDDKTQYAVIRCLEIIGEASKKIPNTIKQKYSDVPWKEISCMRNKLIHEYFGINILMVWKTIKKDLPPLKKIILQIIKEES</sequence>
<dbReference type="EMBL" id="JARGDL010000005">
    <property type="protein sequence ID" value="MDF1611611.1"/>
    <property type="molecule type" value="Genomic_DNA"/>
</dbReference>
<dbReference type="GO" id="GO:0000166">
    <property type="term" value="F:nucleotide binding"/>
    <property type="evidence" value="ECO:0007669"/>
    <property type="project" value="UniProtKB-KW"/>
</dbReference>
<proteinExistence type="predicted"/>
<name>A0AAE3TCN3_9BACT</name>
<dbReference type="GO" id="GO:0016787">
    <property type="term" value="F:hydrolase activity"/>
    <property type="evidence" value="ECO:0007669"/>
    <property type="project" value="UniProtKB-KW"/>
</dbReference>
<evidence type="ECO:0000313" key="6">
    <source>
        <dbReference type="EMBL" id="MDF1611611.1"/>
    </source>
</evidence>
<organism evidence="6 7">
    <name type="scientific">Stygiobacter electus</name>
    <dbReference type="NCBI Taxonomy" id="3032292"/>
    <lineage>
        <taxon>Bacteria</taxon>
        <taxon>Pseudomonadati</taxon>
        <taxon>Ignavibacteriota</taxon>
        <taxon>Ignavibacteria</taxon>
        <taxon>Ignavibacteriales</taxon>
        <taxon>Melioribacteraceae</taxon>
        <taxon>Stygiobacter</taxon>
    </lineage>
</organism>
<dbReference type="GO" id="GO:0004540">
    <property type="term" value="F:RNA nuclease activity"/>
    <property type="evidence" value="ECO:0007669"/>
    <property type="project" value="InterPro"/>
</dbReference>
<evidence type="ECO:0000256" key="2">
    <source>
        <dbReference type="ARBA" id="ARBA00022649"/>
    </source>
</evidence>